<dbReference type="CDD" id="cd00093">
    <property type="entry name" value="HTH_XRE"/>
    <property type="match status" value="1"/>
</dbReference>
<evidence type="ECO:0000259" key="1">
    <source>
        <dbReference type="PROSITE" id="PS50943"/>
    </source>
</evidence>
<dbReference type="Gene3D" id="1.10.260.40">
    <property type="entry name" value="lambda repressor-like DNA-binding domains"/>
    <property type="match status" value="1"/>
</dbReference>
<feature type="domain" description="HTH cro/C1-type" evidence="1">
    <location>
        <begin position="94"/>
        <end position="151"/>
    </location>
</feature>
<accession>A0ABS4GCT8</accession>
<dbReference type="InterPro" id="IPR001387">
    <property type="entry name" value="Cro/C1-type_HTH"/>
</dbReference>
<keyword evidence="3" id="KW-1185">Reference proteome</keyword>
<sequence length="154" mass="17888">MQTWKTNIINKLTEKAKHSKEFELYETAIELGYKDILIAEIQEIIDGFIELNPNYKVLKGNLTGNEINSSAKYLFPRIIFKEMELEELEKRNNLAKIRNQKGYSQSKLSELSGVNIRMIQKYESGERDFKKALVQTAIKLADALQVTLDELFIR</sequence>
<dbReference type="InterPro" id="IPR010982">
    <property type="entry name" value="Lambda_DNA-bd_dom_sf"/>
</dbReference>
<dbReference type="Pfam" id="PF01381">
    <property type="entry name" value="HTH_3"/>
    <property type="match status" value="1"/>
</dbReference>
<dbReference type="Proteomes" id="UP001519342">
    <property type="component" value="Unassembled WGS sequence"/>
</dbReference>
<reference evidence="2 3" key="1">
    <citation type="submission" date="2021-03" db="EMBL/GenBank/DDBJ databases">
        <title>Genomic Encyclopedia of Type Strains, Phase IV (KMG-IV): sequencing the most valuable type-strain genomes for metagenomic binning, comparative biology and taxonomic classification.</title>
        <authorList>
            <person name="Goeker M."/>
        </authorList>
    </citation>
    <scope>NUCLEOTIDE SEQUENCE [LARGE SCALE GENOMIC DNA]</scope>
    <source>
        <strain evidence="2 3">DSM 24004</strain>
    </source>
</reference>
<dbReference type="EMBL" id="JAGGKS010000003">
    <property type="protein sequence ID" value="MBP1925505.1"/>
    <property type="molecule type" value="Genomic_DNA"/>
</dbReference>
<organism evidence="2 3">
    <name type="scientific">Sedimentibacter acidaminivorans</name>
    <dbReference type="NCBI Taxonomy" id="913099"/>
    <lineage>
        <taxon>Bacteria</taxon>
        <taxon>Bacillati</taxon>
        <taxon>Bacillota</taxon>
        <taxon>Tissierellia</taxon>
        <taxon>Sedimentibacter</taxon>
    </lineage>
</organism>
<name>A0ABS4GCT8_9FIRM</name>
<proteinExistence type="predicted"/>
<dbReference type="RefSeq" id="WP_245210367.1">
    <property type="nucleotide sequence ID" value="NZ_JAGGKS010000003.1"/>
</dbReference>
<gene>
    <name evidence="2" type="ORF">J2Z76_001364</name>
</gene>
<comment type="caution">
    <text evidence="2">The sequence shown here is derived from an EMBL/GenBank/DDBJ whole genome shotgun (WGS) entry which is preliminary data.</text>
</comment>
<dbReference type="SMART" id="SM00530">
    <property type="entry name" value="HTH_XRE"/>
    <property type="match status" value="1"/>
</dbReference>
<evidence type="ECO:0000313" key="2">
    <source>
        <dbReference type="EMBL" id="MBP1925505.1"/>
    </source>
</evidence>
<dbReference type="SUPFAM" id="SSF47413">
    <property type="entry name" value="lambda repressor-like DNA-binding domains"/>
    <property type="match status" value="1"/>
</dbReference>
<dbReference type="GO" id="GO:0003677">
    <property type="term" value="F:DNA binding"/>
    <property type="evidence" value="ECO:0007669"/>
    <property type="project" value="UniProtKB-KW"/>
</dbReference>
<evidence type="ECO:0000313" key="3">
    <source>
        <dbReference type="Proteomes" id="UP001519342"/>
    </source>
</evidence>
<keyword evidence="2" id="KW-0238">DNA-binding</keyword>
<dbReference type="PROSITE" id="PS50943">
    <property type="entry name" value="HTH_CROC1"/>
    <property type="match status" value="1"/>
</dbReference>
<protein>
    <submittedName>
        <fullName evidence="2">DNA-binding XRE family transcriptional regulator</fullName>
    </submittedName>
</protein>